<feature type="domain" description="Band 7" evidence="8">
    <location>
        <begin position="31"/>
        <end position="189"/>
    </location>
</feature>
<comment type="caution">
    <text evidence="9">The sequence shown here is derived from an EMBL/GenBank/DDBJ whole genome shotgun (WGS) entry which is preliminary data.</text>
</comment>
<dbReference type="PANTHER" id="PTHR43327">
    <property type="entry name" value="STOMATIN-LIKE PROTEIN 2, MITOCHONDRIAL"/>
    <property type="match status" value="1"/>
</dbReference>
<dbReference type="SMART" id="SM00244">
    <property type="entry name" value="PHB"/>
    <property type="match status" value="1"/>
</dbReference>
<dbReference type="Proteomes" id="UP000318681">
    <property type="component" value="Unassembled WGS sequence"/>
</dbReference>
<evidence type="ECO:0000259" key="8">
    <source>
        <dbReference type="SMART" id="SM00244"/>
    </source>
</evidence>
<organism evidence="9 10">
    <name type="scientific">Alterirhizorhabdus solaris</name>
    <dbReference type="NCBI Taxonomy" id="2529389"/>
    <lineage>
        <taxon>Bacteria</taxon>
        <taxon>Pseudomonadati</taxon>
        <taxon>Pseudomonadota</taxon>
        <taxon>Alphaproteobacteria</taxon>
        <taxon>Sphingomonadales</taxon>
        <taxon>Rhizorhabdaceae</taxon>
        <taxon>Alterirhizorhabdus</taxon>
    </lineage>
</organism>
<comment type="similarity">
    <text evidence="2">Belongs to the band 7/mec-2 family.</text>
</comment>
<dbReference type="InterPro" id="IPR036013">
    <property type="entry name" value="Band_7/SPFH_dom_sf"/>
</dbReference>
<comment type="subcellular location">
    <subcellularLocation>
        <location evidence="1">Membrane</location>
        <topology evidence="1">Single-pass membrane protein</topology>
    </subcellularLocation>
</comment>
<dbReference type="InterPro" id="IPR050710">
    <property type="entry name" value="Band7/mec-2_domain"/>
</dbReference>
<reference evidence="9 10" key="1">
    <citation type="submission" date="2019-07" db="EMBL/GenBank/DDBJ databases">
        <title>Sphingomonas solaris sp. nov., isolated from a solar panel from Boston, Massachusetts.</title>
        <authorList>
            <person name="Tanner K."/>
            <person name="Pascual J."/>
            <person name="Mancuso C."/>
            <person name="Pereto J."/>
            <person name="Khalil A."/>
            <person name="Vilanova C."/>
        </authorList>
    </citation>
    <scope>NUCLEOTIDE SEQUENCE [LARGE SCALE GENOMIC DNA]</scope>
    <source>
        <strain evidence="9 10">R4DWN</strain>
    </source>
</reference>
<dbReference type="GO" id="GO:0098552">
    <property type="term" value="C:side of membrane"/>
    <property type="evidence" value="ECO:0007669"/>
    <property type="project" value="UniProtKB-ARBA"/>
</dbReference>
<evidence type="ECO:0000313" key="9">
    <source>
        <dbReference type="EMBL" id="TVV70473.1"/>
    </source>
</evidence>
<gene>
    <name evidence="9" type="ORF">FOY91_19065</name>
</gene>
<keyword evidence="6 7" id="KW-0472">Membrane</keyword>
<dbReference type="Gene3D" id="3.30.479.30">
    <property type="entry name" value="Band 7 domain"/>
    <property type="match status" value="1"/>
</dbReference>
<dbReference type="SUPFAM" id="SSF117892">
    <property type="entry name" value="Band 7/SPFH domain"/>
    <property type="match status" value="1"/>
</dbReference>
<dbReference type="EMBL" id="VNIM01000123">
    <property type="protein sequence ID" value="TVV70473.1"/>
    <property type="molecule type" value="Genomic_DNA"/>
</dbReference>
<feature type="transmembrane region" description="Helical" evidence="7">
    <location>
        <begin position="14"/>
        <end position="36"/>
    </location>
</feature>
<dbReference type="InterPro" id="IPR018080">
    <property type="entry name" value="Band_7/stomatin-like_CS"/>
</dbReference>
<keyword evidence="4 7" id="KW-0812">Transmembrane</keyword>
<evidence type="ECO:0000256" key="6">
    <source>
        <dbReference type="ARBA" id="ARBA00023136"/>
    </source>
</evidence>
<evidence type="ECO:0000313" key="10">
    <source>
        <dbReference type="Proteomes" id="UP000318681"/>
    </source>
</evidence>
<proteinExistence type="inferred from homology"/>
<dbReference type="FunFam" id="3.30.479.30:FF:000004">
    <property type="entry name" value="Putative membrane protease family, stomatin"/>
    <property type="match status" value="1"/>
</dbReference>
<keyword evidence="10" id="KW-1185">Reference proteome</keyword>
<sequence>MSREGRCAAGETDVATFAIVLLVLAAAFVFAGVTVVRQGYRYTIEYFGKFVATAQPGFNFYVPFFYRVGKKVNMMEQVLDIPSQEIITRDNAMVSVDGVVFFQVLDAAKAAYEVSDLYQAVLALMTTNLRTVMGSMDLDETLSKRDEINARLLNVVDHATAAWGVKITRVEVKDIKPPQDIVNAMGRQMKAEREKRAQILEAEGSRASDILRAEGAKQGQILQAEGRREAAFRDAEARERAAEAEAKATQMVSDAIAGGTGQAINYFVAQKYVDAIALFATSPNAKTILFPVEATQLIGTLGGIGELAREAFGKDTPGTGEVPPAPPAPFAISTPTGQLRITVVGLVFHKKYKKTLTA</sequence>
<dbReference type="Pfam" id="PF01145">
    <property type="entry name" value="Band_7"/>
    <property type="match status" value="1"/>
</dbReference>
<evidence type="ECO:0000256" key="4">
    <source>
        <dbReference type="ARBA" id="ARBA00022692"/>
    </source>
</evidence>
<dbReference type="PANTHER" id="PTHR43327:SF10">
    <property type="entry name" value="STOMATIN-LIKE PROTEIN 2, MITOCHONDRIAL"/>
    <property type="match status" value="1"/>
</dbReference>
<name>A0A558QTK2_9SPHN</name>
<dbReference type="PROSITE" id="PS01270">
    <property type="entry name" value="BAND_7"/>
    <property type="match status" value="1"/>
</dbReference>
<evidence type="ECO:0000256" key="1">
    <source>
        <dbReference type="ARBA" id="ARBA00004167"/>
    </source>
</evidence>
<dbReference type="InterPro" id="IPR001107">
    <property type="entry name" value="Band_7"/>
</dbReference>
<dbReference type="OrthoDB" id="9809197at2"/>
<accession>A0A558QTK2</accession>
<dbReference type="CDD" id="cd08829">
    <property type="entry name" value="SPFH_paraslipin"/>
    <property type="match status" value="1"/>
</dbReference>
<dbReference type="GO" id="GO:0005886">
    <property type="term" value="C:plasma membrane"/>
    <property type="evidence" value="ECO:0007669"/>
    <property type="project" value="UniProtKB-ARBA"/>
</dbReference>
<protein>
    <recommendedName>
        <fullName evidence="3">Protein QmcA</fullName>
    </recommendedName>
</protein>
<dbReference type="RefSeq" id="WP_145155310.1">
    <property type="nucleotide sequence ID" value="NZ_VNIM01000123.1"/>
</dbReference>
<evidence type="ECO:0000256" key="3">
    <source>
        <dbReference type="ARBA" id="ARBA00017055"/>
    </source>
</evidence>
<dbReference type="InterPro" id="IPR001972">
    <property type="entry name" value="Stomatin_HflK_fam"/>
</dbReference>
<keyword evidence="5 7" id="KW-1133">Transmembrane helix</keyword>
<dbReference type="AlphaFoldDB" id="A0A558QTK2"/>
<evidence type="ECO:0000256" key="2">
    <source>
        <dbReference type="ARBA" id="ARBA00008164"/>
    </source>
</evidence>
<evidence type="ECO:0000256" key="5">
    <source>
        <dbReference type="ARBA" id="ARBA00022989"/>
    </source>
</evidence>
<evidence type="ECO:0000256" key="7">
    <source>
        <dbReference type="SAM" id="Phobius"/>
    </source>
</evidence>
<dbReference type="PRINTS" id="PR00721">
    <property type="entry name" value="STOMATIN"/>
</dbReference>